<dbReference type="AlphaFoldDB" id="A0A9P1M779"/>
<evidence type="ECO:0000256" key="1">
    <source>
        <dbReference type="SAM" id="Phobius"/>
    </source>
</evidence>
<keyword evidence="1" id="KW-0472">Membrane</keyword>
<feature type="transmembrane region" description="Helical" evidence="1">
    <location>
        <begin position="252"/>
        <end position="270"/>
    </location>
</feature>
<name>A0A9P1M779_9PEZI</name>
<keyword evidence="1" id="KW-1133">Transmembrane helix</keyword>
<evidence type="ECO:0000313" key="3">
    <source>
        <dbReference type="Proteomes" id="UP000838763"/>
    </source>
</evidence>
<reference evidence="2" key="1">
    <citation type="submission" date="2022-11" db="EMBL/GenBank/DDBJ databases">
        <authorList>
            <person name="Scott C."/>
            <person name="Bruce N."/>
        </authorList>
    </citation>
    <scope>NUCLEOTIDE SEQUENCE</scope>
</reference>
<protein>
    <submittedName>
        <fullName evidence="2">Uncharacterized protein</fullName>
    </submittedName>
</protein>
<proteinExistence type="predicted"/>
<dbReference type="OrthoDB" id="5394557at2759"/>
<comment type="caution">
    <text evidence="2">The sequence shown here is derived from an EMBL/GenBank/DDBJ whole genome shotgun (WGS) entry which is preliminary data.</text>
</comment>
<dbReference type="EMBL" id="CALLCH030000004">
    <property type="protein sequence ID" value="CAI4212201.1"/>
    <property type="molecule type" value="Genomic_DNA"/>
</dbReference>
<keyword evidence="1" id="KW-0812">Transmembrane</keyword>
<keyword evidence="3" id="KW-1185">Reference proteome</keyword>
<dbReference type="Proteomes" id="UP000838763">
    <property type="component" value="Unassembled WGS sequence"/>
</dbReference>
<sequence length="292" mass="31765">MMTTERDPDSENTPPRKRIAVAVQSPADFFDLDTTRAHFPDTLPTLTSSDMLGSYRHGSASAAAYPYHAAATTTAGKQSYYGAVPTWPTQGYTEDSVDYGLQYGQSHPYLAIEDEVRMVTAKSHSANRLGLGSTKFGASTHSGPSGNIYVDVDPGYPYTNSPALMHRPPMGTTLDLPHFSLAAIPQQHLHSSPSKDRLLPSPTRSLPSNGIMNYRAVRARHVPTVCYRFAGIIHVIGLVESSGHHVPLCGRGVLTCGSVIVISSIIVAFLRRRRLDIFHSGEQSADTFGRRI</sequence>
<evidence type="ECO:0000313" key="2">
    <source>
        <dbReference type="EMBL" id="CAI4212201.1"/>
    </source>
</evidence>
<gene>
    <name evidence="2" type="ORF">PPNO1_LOCUS1969</name>
</gene>
<organism evidence="2 3">
    <name type="scientific">Parascedosporium putredinis</name>
    <dbReference type="NCBI Taxonomy" id="1442378"/>
    <lineage>
        <taxon>Eukaryota</taxon>
        <taxon>Fungi</taxon>
        <taxon>Dikarya</taxon>
        <taxon>Ascomycota</taxon>
        <taxon>Pezizomycotina</taxon>
        <taxon>Sordariomycetes</taxon>
        <taxon>Hypocreomycetidae</taxon>
        <taxon>Microascales</taxon>
        <taxon>Microascaceae</taxon>
        <taxon>Parascedosporium</taxon>
    </lineage>
</organism>
<accession>A0A9P1M779</accession>